<keyword evidence="15" id="KW-0464">Manganese</keyword>
<reference evidence="26" key="1">
    <citation type="submission" date="2021-01" db="EMBL/GenBank/DDBJ databases">
        <title>Whole genome shotgun sequence of Planosporangium flavigriseum NBRC 105377.</title>
        <authorList>
            <person name="Komaki H."/>
            <person name="Tamura T."/>
        </authorList>
    </citation>
    <scope>NUCLEOTIDE SEQUENCE</scope>
    <source>
        <strain evidence="26">NBRC 105377</strain>
    </source>
</reference>
<dbReference type="InterPro" id="IPR029016">
    <property type="entry name" value="GAF-like_dom_sf"/>
</dbReference>
<dbReference type="PROSITE" id="PS50110">
    <property type="entry name" value="RESPONSE_REGULATORY"/>
    <property type="match status" value="1"/>
</dbReference>
<dbReference type="RefSeq" id="WP_168078675.1">
    <property type="nucleotide sequence ID" value="NZ_BAAAQJ010000012.1"/>
</dbReference>
<dbReference type="Gene3D" id="3.40.50.2300">
    <property type="match status" value="1"/>
</dbReference>
<comment type="catalytic activity">
    <reaction evidence="16">
        <text>O-phospho-L-seryl-[protein] + H2O = L-seryl-[protein] + phosphate</text>
        <dbReference type="Rhea" id="RHEA:20629"/>
        <dbReference type="Rhea" id="RHEA-COMP:9863"/>
        <dbReference type="Rhea" id="RHEA-COMP:11604"/>
        <dbReference type="ChEBI" id="CHEBI:15377"/>
        <dbReference type="ChEBI" id="CHEBI:29999"/>
        <dbReference type="ChEBI" id="CHEBI:43474"/>
        <dbReference type="ChEBI" id="CHEBI:83421"/>
        <dbReference type="EC" id="3.1.3.16"/>
    </reaction>
</comment>
<dbReference type="PANTHER" id="PTHR43547">
    <property type="entry name" value="TWO-COMPONENT HISTIDINE KINASE"/>
    <property type="match status" value="1"/>
</dbReference>
<dbReference type="Gene3D" id="3.30.450.20">
    <property type="entry name" value="PAS domain"/>
    <property type="match status" value="2"/>
</dbReference>
<dbReference type="InterPro" id="IPR004358">
    <property type="entry name" value="Sig_transdc_His_kin-like_C"/>
</dbReference>
<dbReference type="InterPro" id="IPR036097">
    <property type="entry name" value="HisK_dim/P_sf"/>
</dbReference>
<dbReference type="Gene3D" id="2.10.70.100">
    <property type="match status" value="1"/>
</dbReference>
<dbReference type="GO" id="GO:0000155">
    <property type="term" value="F:phosphorelay sensor kinase activity"/>
    <property type="evidence" value="ECO:0007669"/>
    <property type="project" value="InterPro"/>
</dbReference>
<sequence>MAGSDETGAPVTGADGSDIYDVLRTSGQVGADLLAVDWESTRLGPPGSWPQSLQTALRIILSSRFSMWMGWGPELTFFCNDSYRRDTLGTKYPWALGRPLSEVWAEIWTDISPRIDAVMGAGTATWDEALMLFLERSGYAEETYHTFSYSPLTDDAGRIAGVLCVVSEDTLRVVSERRMAILRDLGSELATVRTEAQVFAAAERHLGTAATSLPFTLLYLFDDDMATARLAGASGISDGHPAAPAVIDLAAPDQPWPAATLARGRAVTVTDLGERFRALPTGAWSEPPTQARLVPLTQQGRSEPYGFLVASLNRYRLFDEAYQGFVDLIAGQLAAGIASARAYEAERRRAEALAELDRAKTTFFTNISHEFRTPLTLLLGPAEDALADPANPLPPAQQERVEIMHRNAQRLLGLVNSLLDFSRLEAGTTSPRYEPLDLAGYTAELAETFRPAIERAGLTLTVDCPPLPEPVHADRDMWAKIVLNLLSNALKFTFVGGITVRLDRTEDGVELVVIDTGVGIEPANQARVFERFHRVTGVRSRAYEGSGIGLALVAELARLHGGTATVQSAPDEGSAFAVRIRRDAGRPSTDQPASRATEGGADANRHAERFVTEAMRWLDPVESRATGRTAAATAASALDDRPRVLVVDDNADMRAYIASLLVDHYRVDTAPDGQAALEHVRANPPDLVLTDVMMPNLDGFGLLAALRAEPATTLIPVVMLSARAGDGATVEGLEAGADDYLVKPFSGRELLARIRANLELDRSRRARDELERSRKLLDQAQRLAAVGSWELDLETGAIVGSDEYVRQLQLSPEDLRSGGFDEAVLRRVHPDDADRIRASIEAAAQGEPLDFEVRLLDPDGTVRLHRAIGELDRDADGRPARLRGSIQDITEQRTAEQALAAATAAQEAAAREHRIADELQRSLLPAHRFDPDQLDVATFYRAGVEGTQVGGDWYDVIELGADRTALVMGDVMGRGVRAAAVMGQLRAAVRAYARLDLPPADVLEFLDGVVRDLGDDQIVTCVYAVYDPGHGTLTYANAGHLPPVLVTPDGPARLLSGTAGPPLGTGPHTLIEVQIDLPAGALLALYTDGLVEQRDSDLEDGIEALVTQLAKVDVPLEDVPGTLVEALLPDGPADDIAVLLAQVTGQLQQTTSAIRHITAEERAVHDARRFAAGVLDDWDVSNARASEIVLLVSELVTNAIVYGRPPIELRMRRTPTHIVLEVYDSAPFLPRKLRPTPEDEHGRGLQLVAHLANRWGTRPTQDGKAVWCVFSTPSTA</sequence>
<dbReference type="InterPro" id="IPR001789">
    <property type="entry name" value="Sig_transdc_resp-reg_receiver"/>
</dbReference>
<dbReference type="Gene3D" id="3.30.450.40">
    <property type="match status" value="1"/>
</dbReference>
<keyword evidence="9" id="KW-0418">Kinase</keyword>
<evidence type="ECO:0000259" key="25">
    <source>
        <dbReference type="PROSITE" id="PS50113"/>
    </source>
</evidence>
<dbReference type="Gene3D" id="1.10.287.130">
    <property type="match status" value="1"/>
</dbReference>
<dbReference type="InterPro" id="IPR001932">
    <property type="entry name" value="PPM-type_phosphatase-like_dom"/>
</dbReference>
<dbReference type="SUPFAM" id="SSF52172">
    <property type="entry name" value="CheY-like"/>
    <property type="match status" value="1"/>
</dbReference>
<evidence type="ECO:0000313" key="26">
    <source>
        <dbReference type="EMBL" id="GIG73409.1"/>
    </source>
</evidence>
<dbReference type="CDD" id="cd00130">
    <property type="entry name" value="PAS"/>
    <property type="match status" value="1"/>
</dbReference>
<feature type="domain" description="Response regulatory" evidence="24">
    <location>
        <begin position="643"/>
        <end position="758"/>
    </location>
</feature>
<dbReference type="InterPro" id="IPR035965">
    <property type="entry name" value="PAS-like_dom_sf"/>
</dbReference>
<evidence type="ECO:0000256" key="21">
    <source>
        <dbReference type="SAM" id="Coils"/>
    </source>
</evidence>
<evidence type="ECO:0000256" key="15">
    <source>
        <dbReference type="ARBA" id="ARBA00023211"/>
    </source>
</evidence>
<dbReference type="InterPro" id="IPR036457">
    <property type="entry name" value="PPM-type-like_dom_sf"/>
</dbReference>
<keyword evidence="10" id="KW-0378">Hydrolase</keyword>
<keyword evidence="14" id="KW-0902">Two-component regulatory system</keyword>
<dbReference type="SUPFAM" id="SSF55874">
    <property type="entry name" value="ATPase domain of HSP90 chaperone/DNA topoisomerase II/histidine kinase"/>
    <property type="match status" value="2"/>
</dbReference>
<evidence type="ECO:0000256" key="4">
    <source>
        <dbReference type="ARBA" id="ARBA00013081"/>
    </source>
</evidence>
<keyword evidence="21" id="KW-0175">Coiled coil</keyword>
<dbReference type="InterPro" id="IPR003661">
    <property type="entry name" value="HisK_dim/P_dom"/>
</dbReference>
<dbReference type="Pfam" id="PF00072">
    <property type="entry name" value="Response_reg"/>
    <property type="match status" value="1"/>
</dbReference>
<keyword evidence="6" id="KW-0808">Transferase</keyword>
<dbReference type="InterPro" id="IPR000700">
    <property type="entry name" value="PAS-assoc_C"/>
</dbReference>
<dbReference type="InterPro" id="IPR001610">
    <property type="entry name" value="PAC"/>
</dbReference>
<dbReference type="Gene3D" id="3.30.565.10">
    <property type="entry name" value="Histidine kinase-like ATPase, C-terminal domain"/>
    <property type="match status" value="2"/>
</dbReference>
<dbReference type="EC" id="3.1.3.16" evidence="4"/>
<dbReference type="InterPro" id="IPR011006">
    <property type="entry name" value="CheY-like_superfamily"/>
</dbReference>
<dbReference type="SMART" id="SM00331">
    <property type="entry name" value="PP2C_SIG"/>
    <property type="match status" value="1"/>
</dbReference>
<dbReference type="SMART" id="SM00448">
    <property type="entry name" value="REC"/>
    <property type="match status" value="1"/>
</dbReference>
<keyword evidence="13" id="KW-0904">Protein phosphatase</keyword>
<dbReference type="PANTHER" id="PTHR43547:SF2">
    <property type="entry name" value="HYBRID SIGNAL TRANSDUCTION HISTIDINE KINASE C"/>
    <property type="match status" value="1"/>
</dbReference>
<protein>
    <recommendedName>
        <fullName evidence="19">Protein-serine/threonine phosphatase</fullName>
        <ecNumber evidence="3">2.7.13.3</ecNumber>
        <ecNumber evidence="4">3.1.3.16</ecNumber>
    </recommendedName>
    <alternativeName>
        <fullName evidence="18">Serine/threonine-protein kinase</fullName>
    </alternativeName>
</protein>
<dbReference type="InterPro" id="IPR036890">
    <property type="entry name" value="HATPase_C_sf"/>
</dbReference>
<dbReference type="PRINTS" id="PR00344">
    <property type="entry name" value="BCTRLSENSOR"/>
</dbReference>
<dbReference type="SUPFAM" id="SSF55785">
    <property type="entry name" value="PYP-like sensor domain (PAS domain)"/>
    <property type="match status" value="1"/>
</dbReference>
<evidence type="ECO:0000256" key="17">
    <source>
        <dbReference type="ARBA" id="ARBA00056274"/>
    </source>
</evidence>
<evidence type="ECO:0000256" key="18">
    <source>
        <dbReference type="ARBA" id="ARBA00075117"/>
    </source>
</evidence>
<dbReference type="InterPro" id="IPR000014">
    <property type="entry name" value="PAS"/>
</dbReference>
<feature type="domain" description="PAC" evidence="25">
    <location>
        <begin position="849"/>
        <end position="901"/>
    </location>
</feature>
<accession>A0A8J3LL85</accession>
<feature type="modified residue" description="4-aspartylphosphate" evidence="20">
    <location>
        <position position="691"/>
    </location>
</feature>
<keyword evidence="11" id="KW-0067">ATP-binding</keyword>
<keyword evidence="8" id="KW-0547">Nucleotide-binding</keyword>
<dbReference type="CDD" id="cd16936">
    <property type="entry name" value="HATPase_RsbW-like"/>
    <property type="match status" value="1"/>
</dbReference>
<dbReference type="SUPFAM" id="SSF47384">
    <property type="entry name" value="Homodimeric domain of signal transducing histidine kinase"/>
    <property type="match status" value="1"/>
</dbReference>
<dbReference type="GO" id="GO:0005524">
    <property type="term" value="F:ATP binding"/>
    <property type="evidence" value="ECO:0007669"/>
    <property type="project" value="UniProtKB-KW"/>
</dbReference>
<dbReference type="GO" id="GO:0005886">
    <property type="term" value="C:plasma membrane"/>
    <property type="evidence" value="ECO:0007669"/>
    <property type="project" value="UniProtKB-SubCell"/>
</dbReference>
<dbReference type="SUPFAM" id="SSF55781">
    <property type="entry name" value="GAF domain-like"/>
    <property type="match status" value="1"/>
</dbReference>
<dbReference type="FunFam" id="1.10.287.130:FF:000045">
    <property type="entry name" value="Two-component system sensor histidine kinase/response regulator"/>
    <property type="match status" value="1"/>
</dbReference>
<evidence type="ECO:0000256" key="6">
    <source>
        <dbReference type="ARBA" id="ARBA00022679"/>
    </source>
</evidence>
<comment type="function">
    <text evidence="17">Primarily acts as an independent SigF regulator that is sensitive to the osmosensory signal, mediating the cross talk of PknD with the SigF regulon. Possesses both phosphatase and kinase activities. The kinase domain functions as a classic anti-sigma factor-like kinase to phosphorylate the anti-anti-sigma factor domain at the canonical regulatory site, and the phosphatase domain antagonizes this activity.</text>
</comment>
<dbReference type="CDD" id="cd17574">
    <property type="entry name" value="REC_OmpR"/>
    <property type="match status" value="1"/>
</dbReference>
<evidence type="ECO:0000256" key="12">
    <source>
        <dbReference type="ARBA" id="ARBA00022842"/>
    </source>
</evidence>
<evidence type="ECO:0000256" key="14">
    <source>
        <dbReference type="ARBA" id="ARBA00023012"/>
    </source>
</evidence>
<keyword evidence="5 20" id="KW-0597">Phosphoprotein</keyword>
<evidence type="ECO:0000256" key="3">
    <source>
        <dbReference type="ARBA" id="ARBA00012438"/>
    </source>
</evidence>
<dbReference type="SMART" id="SM00086">
    <property type="entry name" value="PAC"/>
    <property type="match status" value="2"/>
</dbReference>
<organism evidence="26 27">
    <name type="scientific">Planosporangium flavigriseum</name>
    <dbReference type="NCBI Taxonomy" id="373681"/>
    <lineage>
        <taxon>Bacteria</taxon>
        <taxon>Bacillati</taxon>
        <taxon>Actinomycetota</taxon>
        <taxon>Actinomycetes</taxon>
        <taxon>Micromonosporales</taxon>
        <taxon>Micromonosporaceae</taxon>
        <taxon>Planosporangium</taxon>
    </lineage>
</organism>
<evidence type="ECO:0000259" key="24">
    <source>
        <dbReference type="PROSITE" id="PS50110"/>
    </source>
</evidence>
<dbReference type="InterPro" id="IPR013655">
    <property type="entry name" value="PAS_fold_3"/>
</dbReference>
<evidence type="ECO:0000259" key="23">
    <source>
        <dbReference type="PROSITE" id="PS50109"/>
    </source>
</evidence>
<comment type="subcellular location">
    <subcellularLocation>
        <location evidence="2">Cell membrane</location>
    </subcellularLocation>
</comment>
<dbReference type="AlphaFoldDB" id="A0A8J3LL85"/>
<dbReference type="SMART" id="SM00388">
    <property type="entry name" value="HisKA"/>
    <property type="match status" value="1"/>
</dbReference>
<gene>
    <name evidence="26" type="ORF">Pfl04_18130</name>
</gene>
<evidence type="ECO:0000256" key="7">
    <source>
        <dbReference type="ARBA" id="ARBA00022723"/>
    </source>
</evidence>
<evidence type="ECO:0000256" key="1">
    <source>
        <dbReference type="ARBA" id="ARBA00000085"/>
    </source>
</evidence>
<dbReference type="PROSITE" id="PS50109">
    <property type="entry name" value="HIS_KIN"/>
    <property type="match status" value="1"/>
</dbReference>
<evidence type="ECO:0000256" key="9">
    <source>
        <dbReference type="ARBA" id="ARBA00022777"/>
    </source>
</evidence>
<evidence type="ECO:0000256" key="2">
    <source>
        <dbReference type="ARBA" id="ARBA00004236"/>
    </source>
</evidence>
<evidence type="ECO:0000256" key="20">
    <source>
        <dbReference type="PROSITE-ProRule" id="PRU00169"/>
    </source>
</evidence>
<evidence type="ECO:0000256" key="13">
    <source>
        <dbReference type="ARBA" id="ARBA00022912"/>
    </source>
</evidence>
<dbReference type="Proteomes" id="UP000653674">
    <property type="component" value="Unassembled WGS sequence"/>
</dbReference>
<evidence type="ECO:0000313" key="27">
    <source>
        <dbReference type="Proteomes" id="UP000653674"/>
    </source>
</evidence>
<dbReference type="EMBL" id="BONU01000009">
    <property type="protein sequence ID" value="GIG73409.1"/>
    <property type="molecule type" value="Genomic_DNA"/>
</dbReference>
<evidence type="ECO:0000256" key="8">
    <source>
        <dbReference type="ARBA" id="ARBA00022741"/>
    </source>
</evidence>
<dbReference type="Pfam" id="PF00512">
    <property type="entry name" value="HisKA"/>
    <property type="match status" value="1"/>
</dbReference>
<proteinExistence type="predicted"/>
<feature type="region of interest" description="Disordered" evidence="22">
    <location>
        <begin position="583"/>
        <end position="605"/>
    </location>
</feature>
<dbReference type="SUPFAM" id="SSF81606">
    <property type="entry name" value="PP2C-like"/>
    <property type="match status" value="1"/>
</dbReference>
<dbReference type="GO" id="GO:0046872">
    <property type="term" value="F:metal ion binding"/>
    <property type="evidence" value="ECO:0007669"/>
    <property type="project" value="UniProtKB-KW"/>
</dbReference>
<evidence type="ECO:0000256" key="22">
    <source>
        <dbReference type="SAM" id="MobiDB-lite"/>
    </source>
</evidence>
<comment type="catalytic activity">
    <reaction evidence="1">
        <text>ATP + protein L-histidine = ADP + protein N-phospho-L-histidine.</text>
        <dbReference type="EC" id="2.7.13.3"/>
    </reaction>
</comment>
<evidence type="ECO:0000256" key="10">
    <source>
        <dbReference type="ARBA" id="ARBA00022801"/>
    </source>
</evidence>
<dbReference type="InterPro" id="IPR005467">
    <property type="entry name" value="His_kinase_dom"/>
</dbReference>
<evidence type="ECO:0000256" key="19">
    <source>
        <dbReference type="ARBA" id="ARBA00081350"/>
    </source>
</evidence>
<dbReference type="Pfam" id="PF08447">
    <property type="entry name" value="PAS_3"/>
    <property type="match status" value="1"/>
</dbReference>
<evidence type="ECO:0000256" key="16">
    <source>
        <dbReference type="ARBA" id="ARBA00047761"/>
    </source>
</evidence>
<dbReference type="FunFam" id="3.30.565.10:FF:000006">
    <property type="entry name" value="Sensor histidine kinase WalK"/>
    <property type="match status" value="1"/>
</dbReference>
<comment type="caution">
    <text evidence="26">The sequence shown here is derived from an EMBL/GenBank/DDBJ whole genome shotgun (WGS) entry which is preliminary data.</text>
</comment>
<dbReference type="FunFam" id="3.60.40.10:FF:000005">
    <property type="entry name" value="Serine/threonine protein phosphatase"/>
    <property type="match status" value="1"/>
</dbReference>
<dbReference type="InterPro" id="IPR003594">
    <property type="entry name" value="HATPase_dom"/>
</dbReference>
<dbReference type="Pfam" id="PF02518">
    <property type="entry name" value="HATPase_c"/>
    <property type="match status" value="1"/>
</dbReference>
<keyword evidence="12" id="KW-0460">Magnesium</keyword>
<keyword evidence="7" id="KW-0479">Metal-binding</keyword>
<evidence type="ECO:0000256" key="5">
    <source>
        <dbReference type="ARBA" id="ARBA00022553"/>
    </source>
</evidence>
<dbReference type="CDD" id="cd00082">
    <property type="entry name" value="HisKA"/>
    <property type="match status" value="1"/>
</dbReference>
<dbReference type="EC" id="2.7.13.3" evidence="3"/>
<feature type="domain" description="Histidine kinase" evidence="23">
    <location>
        <begin position="366"/>
        <end position="584"/>
    </location>
</feature>
<name>A0A8J3LL85_9ACTN</name>
<dbReference type="Gene3D" id="3.60.40.10">
    <property type="entry name" value="PPM-type phosphatase domain"/>
    <property type="match status" value="1"/>
</dbReference>
<dbReference type="PROSITE" id="PS50113">
    <property type="entry name" value="PAC"/>
    <property type="match status" value="1"/>
</dbReference>
<dbReference type="GO" id="GO:0004722">
    <property type="term" value="F:protein serine/threonine phosphatase activity"/>
    <property type="evidence" value="ECO:0007669"/>
    <property type="project" value="UniProtKB-EC"/>
</dbReference>
<feature type="coiled-coil region" evidence="21">
    <location>
        <begin position="753"/>
        <end position="783"/>
    </location>
</feature>
<evidence type="ECO:0000256" key="11">
    <source>
        <dbReference type="ARBA" id="ARBA00022840"/>
    </source>
</evidence>
<keyword evidence="27" id="KW-1185">Reference proteome</keyword>
<dbReference type="SMART" id="SM00387">
    <property type="entry name" value="HATPase_c"/>
    <property type="match status" value="1"/>
</dbReference>
<dbReference type="Pfam" id="PF07228">
    <property type="entry name" value="SpoIIE"/>
    <property type="match status" value="1"/>
</dbReference>
<dbReference type="Pfam" id="PF13581">
    <property type="entry name" value="HATPase_c_2"/>
    <property type="match status" value="1"/>
</dbReference>